<keyword evidence="2 7" id="KW-0813">Transport</keyword>
<feature type="transmembrane region" description="Helical" evidence="7">
    <location>
        <begin position="365"/>
        <end position="384"/>
    </location>
</feature>
<dbReference type="InterPro" id="IPR000515">
    <property type="entry name" value="MetI-like"/>
</dbReference>
<dbReference type="PANTHER" id="PTHR30151">
    <property type="entry name" value="ALKANE SULFONATE ABC TRANSPORTER-RELATED, MEMBRANE SUBUNIT"/>
    <property type="match status" value="1"/>
</dbReference>
<feature type="transmembrane region" description="Helical" evidence="7">
    <location>
        <begin position="517"/>
        <end position="540"/>
    </location>
</feature>
<feature type="transmembrane region" description="Helical" evidence="7">
    <location>
        <begin position="248"/>
        <end position="269"/>
    </location>
</feature>
<evidence type="ECO:0000256" key="5">
    <source>
        <dbReference type="ARBA" id="ARBA00022989"/>
    </source>
</evidence>
<dbReference type="Gene3D" id="1.10.3720.10">
    <property type="entry name" value="MetI-like"/>
    <property type="match status" value="1"/>
</dbReference>
<feature type="transmembrane region" description="Helical" evidence="7">
    <location>
        <begin position="34"/>
        <end position="55"/>
    </location>
</feature>
<name>A0A506Y7G4_9MICO</name>
<feature type="transmembrane region" description="Helical" evidence="7">
    <location>
        <begin position="391"/>
        <end position="412"/>
    </location>
</feature>
<dbReference type="GO" id="GO:0055085">
    <property type="term" value="P:transmembrane transport"/>
    <property type="evidence" value="ECO:0007669"/>
    <property type="project" value="InterPro"/>
</dbReference>
<organism evidence="9 10">
    <name type="scientific">Schumannella soli</name>
    <dbReference type="NCBI Taxonomy" id="2590779"/>
    <lineage>
        <taxon>Bacteria</taxon>
        <taxon>Bacillati</taxon>
        <taxon>Actinomycetota</taxon>
        <taxon>Actinomycetes</taxon>
        <taxon>Micrococcales</taxon>
        <taxon>Microbacteriaceae</taxon>
        <taxon>Schumannella</taxon>
    </lineage>
</organism>
<keyword evidence="10" id="KW-1185">Reference proteome</keyword>
<dbReference type="Pfam" id="PF00528">
    <property type="entry name" value="BPD_transp_1"/>
    <property type="match status" value="2"/>
</dbReference>
<dbReference type="OrthoDB" id="7274389at2"/>
<keyword evidence="6 7" id="KW-0472">Membrane</keyword>
<feature type="transmembrane region" description="Helical" evidence="7">
    <location>
        <begin position="153"/>
        <end position="171"/>
    </location>
</feature>
<feature type="domain" description="ABC transmembrane type-1" evidence="8">
    <location>
        <begin position="357"/>
        <end position="541"/>
    </location>
</feature>
<sequence>MRSATLTESLALSETSRIIDDERRRVRLRARRTSLRRAAVLVVIVVALLVVWQLAADLALTRLGVAASPLSIVRSIVDDAGLYLNATAVTGWVAVRGWVIGNAVAILVAVLFVQIPALESLFLRLALVLFCLPLVAVNPILQLTFPADTARVVLTALSVFFTTLVGAILGLRSADGGPLTMVRAWGGSGVAGLRFVRLPSSIPAVMTGLQVGAAAAVLGAIFGEFIGATRGIGVLLINGLMGLQLDRIWSIAVIATIMAAVPYALFGYLRDRLAPWGASISTAAPAAGRRASRGATRVLRPLAWAAGSVVIVLAAWWAYLAAFDVSSFVGKSPTDVLAYLTSVDDAGENRAAIAGALGTTLLHGGIGYIAGLTVGVTAAVLFVQFPVVERIVTPVAVAFRTVPIIVIIPVLILALGRGLGAVVAITAIVTFFPTLANTQSGLARVPIDGINLMRSYDASRWTTLWRLQLPYTLPAIFASARIAVPSALLAATLAEWLATGDGLGHYIVGSRAESDYAGLWAGAAVLTVVSLIAYSVVSLVERRVLSTYSPTHVS</sequence>
<evidence type="ECO:0000256" key="1">
    <source>
        <dbReference type="ARBA" id="ARBA00004651"/>
    </source>
</evidence>
<feature type="transmembrane region" description="Helical" evidence="7">
    <location>
        <begin position="418"/>
        <end position="436"/>
    </location>
</feature>
<dbReference type="AlphaFoldDB" id="A0A506Y7G4"/>
<reference evidence="9 10" key="1">
    <citation type="submission" date="2019-06" db="EMBL/GenBank/DDBJ databases">
        <authorList>
            <person name="Li F."/>
        </authorList>
    </citation>
    <scope>NUCLEOTIDE SEQUENCE [LARGE SCALE GENOMIC DNA]</scope>
    <source>
        <strain evidence="9 10">10F1D-1</strain>
    </source>
</reference>
<dbReference type="RefSeq" id="WP_141161988.1">
    <property type="nucleotide sequence ID" value="NZ_VHQG01000001.1"/>
</dbReference>
<dbReference type="EMBL" id="VHQG01000001">
    <property type="protein sequence ID" value="TPW77460.1"/>
    <property type="molecule type" value="Genomic_DNA"/>
</dbReference>
<comment type="similarity">
    <text evidence="7">Belongs to the binding-protein-dependent transport system permease family.</text>
</comment>
<feature type="transmembrane region" description="Helical" evidence="7">
    <location>
        <begin position="93"/>
        <end position="114"/>
    </location>
</feature>
<evidence type="ECO:0000313" key="10">
    <source>
        <dbReference type="Proteomes" id="UP000316252"/>
    </source>
</evidence>
<keyword evidence="3" id="KW-1003">Cell membrane</keyword>
<evidence type="ECO:0000256" key="3">
    <source>
        <dbReference type="ARBA" id="ARBA00022475"/>
    </source>
</evidence>
<dbReference type="GO" id="GO:0005886">
    <property type="term" value="C:plasma membrane"/>
    <property type="evidence" value="ECO:0007669"/>
    <property type="project" value="UniProtKB-SubCell"/>
</dbReference>
<dbReference type="Proteomes" id="UP000316252">
    <property type="component" value="Unassembled WGS sequence"/>
</dbReference>
<feature type="transmembrane region" description="Helical" evidence="7">
    <location>
        <begin position="298"/>
        <end position="319"/>
    </location>
</feature>
<evidence type="ECO:0000256" key="6">
    <source>
        <dbReference type="ARBA" id="ARBA00023136"/>
    </source>
</evidence>
<feature type="transmembrane region" description="Helical" evidence="7">
    <location>
        <begin position="204"/>
        <end position="228"/>
    </location>
</feature>
<evidence type="ECO:0000256" key="4">
    <source>
        <dbReference type="ARBA" id="ARBA00022692"/>
    </source>
</evidence>
<feature type="transmembrane region" description="Helical" evidence="7">
    <location>
        <begin position="121"/>
        <end position="141"/>
    </location>
</feature>
<evidence type="ECO:0000259" key="8">
    <source>
        <dbReference type="PROSITE" id="PS50928"/>
    </source>
</evidence>
<dbReference type="SUPFAM" id="SSF161098">
    <property type="entry name" value="MetI-like"/>
    <property type="match status" value="2"/>
</dbReference>
<dbReference type="PROSITE" id="PS50928">
    <property type="entry name" value="ABC_TM1"/>
    <property type="match status" value="2"/>
</dbReference>
<evidence type="ECO:0000256" key="2">
    <source>
        <dbReference type="ARBA" id="ARBA00022448"/>
    </source>
</evidence>
<comment type="caution">
    <text evidence="9">The sequence shown here is derived from an EMBL/GenBank/DDBJ whole genome shotgun (WGS) entry which is preliminary data.</text>
</comment>
<proteinExistence type="inferred from homology"/>
<gene>
    <name evidence="9" type="ORF">FJ657_01900</name>
</gene>
<accession>A0A506Y7G4</accession>
<dbReference type="CDD" id="cd06261">
    <property type="entry name" value="TM_PBP2"/>
    <property type="match status" value="1"/>
</dbReference>
<dbReference type="PANTHER" id="PTHR30151:SF41">
    <property type="entry name" value="ABC TRANSPORTER PERMEASE PROTEIN"/>
    <property type="match status" value="1"/>
</dbReference>
<keyword evidence="4 7" id="KW-0812">Transmembrane</keyword>
<dbReference type="InterPro" id="IPR035906">
    <property type="entry name" value="MetI-like_sf"/>
</dbReference>
<feature type="transmembrane region" description="Helical" evidence="7">
    <location>
        <begin position="475"/>
        <end position="497"/>
    </location>
</feature>
<evidence type="ECO:0000256" key="7">
    <source>
        <dbReference type="RuleBase" id="RU363032"/>
    </source>
</evidence>
<protein>
    <submittedName>
        <fullName evidence="9">ABC transporter permease subunit</fullName>
    </submittedName>
</protein>
<keyword evidence="5 7" id="KW-1133">Transmembrane helix</keyword>
<feature type="domain" description="ABC transmembrane type-1" evidence="8">
    <location>
        <begin position="87"/>
        <end position="270"/>
    </location>
</feature>
<comment type="subcellular location">
    <subcellularLocation>
        <location evidence="1 7">Cell membrane</location>
        <topology evidence="1 7">Multi-pass membrane protein</topology>
    </subcellularLocation>
</comment>
<evidence type="ECO:0000313" key="9">
    <source>
        <dbReference type="EMBL" id="TPW77460.1"/>
    </source>
</evidence>